<sequence length="665" mass="72550">MKKHARFTRRRRRKTWSASFRGYFSLKNGVKRGAACIFIAISCAAIAVSALVIYDVIKIAITTKTSTVLRTRPGGRTTAVQNTRRTVRHSRVTRTDSGRKASSGSHERHDVSSTPVGEHHGSNADVKNATKGTYPETRQFSRATESTAAKVTIPKRPELPRQTTSGGDLLETETAVTNGTTDRGATGIGSANGLVERTKKVSHEDVTRLFSKADDQTTSEGHFQEASVDNVTDIQNATGLNREVFVSASSLSYGTSDTNKTFSGETDAGMSRNVSISVSVIDTDASFAPDESAAKTVPREAPTSPNRSVTRNAEGEAFETAPDDSFYGTTVECVRVYEDSLGQQLGVNIAIKCCLHRSHVREGRMGGEVHAANRLLCTAGSRASSEEMLPPDGLCDLMFYTDVVWQDGALRGAQNKESWEAFQAAAQAATRTGHGLRANDFFGSLTTPLGRQKLRELFFKNVVHYGILKAAGTVAQLLEDMHGKLTLLKALKQLQEKFMLEAPTTKPRLDVALGIRFTTYDSPEDSKHHSAAMTALSNHLPITVFIVHTHIADWESGRYPLIGTLWNHGQEVTNAVSAPSLLCSRKTGVSVVSKGLVKLHSLGYNRTYAYDDAETMTAKAVAFFKLYQHVRQGWAVFDTEFEDYDDTCGNGTFSRLKAFKAKLGT</sequence>
<reference evidence="1" key="1">
    <citation type="submission" date="2020-05" db="EMBL/GenBank/DDBJ databases">
        <title>Large-scale comparative analyses of tick genomes elucidate their genetic diversity and vector capacities.</title>
        <authorList>
            <person name="Jia N."/>
            <person name="Wang J."/>
            <person name="Shi W."/>
            <person name="Du L."/>
            <person name="Sun Y."/>
            <person name="Zhan W."/>
            <person name="Jiang J."/>
            <person name="Wang Q."/>
            <person name="Zhang B."/>
            <person name="Ji P."/>
            <person name="Sakyi L.B."/>
            <person name="Cui X."/>
            <person name="Yuan T."/>
            <person name="Jiang B."/>
            <person name="Yang W."/>
            <person name="Lam T.T.-Y."/>
            <person name="Chang Q."/>
            <person name="Ding S."/>
            <person name="Wang X."/>
            <person name="Zhu J."/>
            <person name="Ruan X."/>
            <person name="Zhao L."/>
            <person name="Wei J."/>
            <person name="Que T."/>
            <person name="Du C."/>
            <person name="Cheng J."/>
            <person name="Dai P."/>
            <person name="Han X."/>
            <person name="Huang E."/>
            <person name="Gao Y."/>
            <person name="Liu J."/>
            <person name="Shao H."/>
            <person name="Ye R."/>
            <person name="Li L."/>
            <person name="Wei W."/>
            <person name="Wang X."/>
            <person name="Wang C."/>
            <person name="Yang T."/>
            <person name="Huo Q."/>
            <person name="Li W."/>
            <person name="Guo W."/>
            <person name="Chen H."/>
            <person name="Zhou L."/>
            <person name="Ni X."/>
            <person name="Tian J."/>
            <person name="Zhou Y."/>
            <person name="Sheng Y."/>
            <person name="Liu T."/>
            <person name="Pan Y."/>
            <person name="Xia L."/>
            <person name="Li J."/>
            <person name="Zhao F."/>
            <person name="Cao W."/>
        </authorList>
    </citation>
    <scope>NUCLEOTIDE SEQUENCE</scope>
    <source>
        <strain evidence="1">Dsil-2018</strain>
    </source>
</reference>
<evidence type="ECO:0000313" key="1">
    <source>
        <dbReference type="EMBL" id="KAH7945495.1"/>
    </source>
</evidence>
<dbReference type="EMBL" id="CM023475">
    <property type="protein sequence ID" value="KAH7945495.1"/>
    <property type="molecule type" value="Genomic_DNA"/>
</dbReference>
<evidence type="ECO:0000313" key="2">
    <source>
        <dbReference type="Proteomes" id="UP000821865"/>
    </source>
</evidence>
<protein>
    <submittedName>
        <fullName evidence="1">Uncharacterized protein</fullName>
    </submittedName>
</protein>
<accession>A0ACB8CKZ5</accession>
<name>A0ACB8CKZ5_DERSI</name>
<keyword evidence="2" id="KW-1185">Reference proteome</keyword>
<organism evidence="1 2">
    <name type="scientific">Dermacentor silvarum</name>
    <name type="common">Tick</name>
    <dbReference type="NCBI Taxonomy" id="543639"/>
    <lineage>
        <taxon>Eukaryota</taxon>
        <taxon>Metazoa</taxon>
        <taxon>Ecdysozoa</taxon>
        <taxon>Arthropoda</taxon>
        <taxon>Chelicerata</taxon>
        <taxon>Arachnida</taxon>
        <taxon>Acari</taxon>
        <taxon>Parasitiformes</taxon>
        <taxon>Ixodida</taxon>
        <taxon>Ixodoidea</taxon>
        <taxon>Ixodidae</taxon>
        <taxon>Rhipicephalinae</taxon>
        <taxon>Dermacentor</taxon>
    </lineage>
</organism>
<comment type="caution">
    <text evidence="1">The sequence shown here is derived from an EMBL/GenBank/DDBJ whole genome shotgun (WGS) entry which is preliminary data.</text>
</comment>
<proteinExistence type="predicted"/>
<dbReference type="Proteomes" id="UP000821865">
    <property type="component" value="Chromosome 6"/>
</dbReference>
<gene>
    <name evidence="1" type="ORF">HPB49_011410</name>
</gene>